<dbReference type="GO" id="GO:0009627">
    <property type="term" value="P:systemic acquired resistance"/>
    <property type="evidence" value="ECO:0007669"/>
    <property type="project" value="InterPro"/>
</dbReference>
<comment type="caution">
    <text evidence="3">The sequence shown here is derived from an EMBL/GenBank/DDBJ whole genome shotgun (WGS) entry which is preliminary data.</text>
</comment>
<dbReference type="PANTHER" id="PTHR33122">
    <property type="entry name" value="LIPID BINDING PROTEIN-RELATED"/>
    <property type="match status" value="1"/>
</dbReference>
<dbReference type="PANTHER" id="PTHR33122:SF60">
    <property type="entry name" value="LIPID-TRANSFER PROTEIN DIR1-RELATED"/>
    <property type="match status" value="1"/>
</dbReference>
<protein>
    <recommendedName>
        <fullName evidence="2">Bifunctional inhibitor/plant lipid transfer protein/seed storage helical domain-containing protein</fullName>
    </recommendedName>
</protein>
<accession>A0A8T2VIJ6</accession>
<dbReference type="SMART" id="SM00499">
    <property type="entry name" value="AAI"/>
    <property type="match status" value="1"/>
</dbReference>
<keyword evidence="1" id="KW-1133">Transmembrane helix</keyword>
<dbReference type="OrthoDB" id="643149at2759"/>
<dbReference type="CDD" id="cd00010">
    <property type="entry name" value="AAI_LTSS"/>
    <property type="match status" value="1"/>
</dbReference>
<dbReference type="Pfam" id="PF14368">
    <property type="entry name" value="LTP_2"/>
    <property type="match status" value="1"/>
</dbReference>
<dbReference type="AlphaFoldDB" id="A0A8T2VIJ6"/>
<organism evidence="3 4">
    <name type="scientific">Ceratopteris richardii</name>
    <name type="common">Triangle waterfern</name>
    <dbReference type="NCBI Taxonomy" id="49495"/>
    <lineage>
        <taxon>Eukaryota</taxon>
        <taxon>Viridiplantae</taxon>
        <taxon>Streptophyta</taxon>
        <taxon>Embryophyta</taxon>
        <taxon>Tracheophyta</taxon>
        <taxon>Polypodiopsida</taxon>
        <taxon>Polypodiidae</taxon>
        <taxon>Polypodiales</taxon>
        <taxon>Pteridineae</taxon>
        <taxon>Pteridaceae</taxon>
        <taxon>Parkerioideae</taxon>
        <taxon>Ceratopteris</taxon>
    </lineage>
</organism>
<reference evidence="3" key="1">
    <citation type="submission" date="2021-08" db="EMBL/GenBank/DDBJ databases">
        <title>WGS assembly of Ceratopteris richardii.</title>
        <authorList>
            <person name="Marchant D.B."/>
            <person name="Chen G."/>
            <person name="Jenkins J."/>
            <person name="Shu S."/>
            <person name="Leebens-Mack J."/>
            <person name="Grimwood J."/>
            <person name="Schmutz J."/>
            <person name="Soltis P."/>
            <person name="Soltis D."/>
            <person name="Chen Z.-H."/>
        </authorList>
    </citation>
    <scope>NUCLEOTIDE SEQUENCE</scope>
    <source>
        <strain evidence="3">Whitten #5841</strain>
        <tissue evidence="3">Leaf</tissue>
    </source>
</reference>
<sequence length="110" mass="11618">MSTMRISFTVIPYLVVAVFISTVMIETKVSEAQGDPCSGVMQQLSACAPFITTSASATPETSSDCCVSLQSVDVNCMCQVFNGPTIPNLDRSKALSLPQTCNLPNTVSCS</sequence>
<feature type="domain" description="Bifunctional inhibitor/plant lipid transfer protein/seed storage helical" evidence="2">
    <location>
        <begin position="37"/>
        <end position="109"/>
    </location>
</feature>
<dbReference type="GO" id="GO:0005504">
    <property type="term" value="F:fatty acid binding"/>
    <property type="evidence" value="ECO:0007669"/>
    <property type="project" value="InterPro"/>
</dbReference>
<evidence type="ECO:0000313" key="3">
    <source>
        <dbReference type="EMBL" id="KAH7447152.1"/>
    </source>
</evidence>
<keyword evidence="1" id="KW-0812">Transmembrane</keyword>
<keyword evidence="4" id="KW-1185">Reference proteome</keyword>
<dbReference type="InterPro" id="IPR016140">
    <property type="entry name" value="Bifunc_inhib/LTP/seed_store"/>
</dbReference>
<dbReference type="OMA" id="LCNTFRI"/>
<gene>
    <name evidence="3" type="ORF">KP509_01G093900</name>
</gene>
<dbReference type="Proteomes" id="UP000825935">
    <property type="component" value="Chromosome 1"/>
</dbReference>
<name>A0A8T2VIJ6_CERRI</name>
<proteinExistence type="predicted"/>
<dbReference type="SUPFAM" id="SSF47699">
    <property type="entry name" value="Bifunctional inhibitor/lipid-transfer protein/seed storage 2S albumin"/>
    <property type="match status" value="1"/>
</dbReference>
<dbReference type="EMBL" id="CM035406">
    <property type="protein sequence ID" value="KAH7447153.1"/>
    <property type="molecule type" value="Genomic_DNA"/>
</dbReference>
<keyword evidence="1" id="KW-0472">Membrane</keyword>
<evidence type="ECO:0000313" key="4">
    <source>
        <dbReference type="Proteomes" id="UP000825935"/>
    </source>
</evidence>
<dbReference type="InterPro" id="IPR036312">
    <property type="entry name" value="Bifun_inhib/LTP/seed_sf"/>
</dbReference>
<feature type="transmembrane region" description="Helical" evidence="1">
    <location>
        <begin position="6"/>
        <end position="25"/>
    </location>
</feature>
<evidence type="ECO:0000256" key="1">
    <source>
        <dbReference type="SAM" id="Phobius"/>
    </source>
</evidence>
<evidence type="ECO:0000259" key="2">
    <source>
        <dbReference type="SMART" id="SM00499"/>
    </source>
</evidence>
<dbReference type="Gene3D" id="1.10.110.10">
    <property type="entry name" value="Plant lipid-transfer and hydrophobic proteins"/>
    <property type="match status" value="1"/>
</dbReference>
<dbReference type="EMBL" id="CM035406">
    <property type="protein sequence ID" value="KAH7447152.1"/>
    <property type="molecule type" value="Genomic_DNA"/>
</dbReference>
<dbReference type="InterPro" id="IPR039265">
    <property type="entry name" value="DIR1-like"/>
</dbReference>